<protein>
    <submittedName>
        <fullName evidence="1">Uncharacterized protein</fullName>
    </submittedName>
</protein>
<organism evidence="1 2">
    <name type="scientific">Jiella pacifica</name>
    <dbReference type="NCBI Taxonomy" id="2696469"/>
    <lineage>
        <taxon>Bacteria</taxon>
        <taxon>Pseudomonadati</taxon>
        <taxon>Pseudomonadota</taxon>
        <taxon>Alphaproteobacteria</taxon>
        <taxon>Hyphomicrobiales</taxon>
        <taxon>Aurantimonadaceae</taxon>
        <taxon>Jiella</taxon>
    </lineage>
</organism>
<name>A0A6N9SVT1_9HYPH</name>
<comment type="caution">
    <text evidence="1">The sequence shown here is derived from an EMBL/GenBank/DDBJ whole genome shotgun (WGS) entry which is preliminary data.</text>
</comment>
<dbReference type="EMBL" id="JAAAMG010000001">
    <property type="protein sequence ID" value="NDW03170.1"/>
    <property type="molecule type" value="Genomic_DNA"/>
</dbReference>
<evidence type="ECO:0000313" key="1">
    <source>
        <dbReference type="EMBL" id="NDW03170.1"/>
    </source>
</evidence>
<sequence>MTLTGMAAVAGIIEDQVAEIVRISVETVNGLNPAPVTENAVRGFTLAACRGQRPQ</sequence>
<accession>A0A6N9SVT1</accession>
<evidence type="ECO:0000313" key="2">
    <source>
        <dbReference type="Proteomes" id="UP000469011"/>
    </source>
</evidence>
<dbReference type="AlphaFoldDB" id="A0A6N9SVT1"/>
<dbReference type="Proteomes" id="UP000469011">
    <property type="component" value="Unassembled WGS sequence"/>
</dbReference>
<keyword evidence="2" id="KW-1185">Reference proteome</keyword>
<gene>
    <name evidence="1" type="ORF">GTK09_01905</name>
</gene>
<proteinExistence type="predicted"/>
<dbReference type="RefSeq" id="WP_163460773.1">
    <property type="nucleotide sequence ID" value="NZ_JAAAMG010000001.1"/>
</dbReference>
<reference evidence="1 2" key="1">
    <citation type="submission" date="2020-01" db="EMBL/GenBank/DDBJ databases">
        <title>Jiella pacifica sp. nov.</title>
        <authorList>
            <person name="Xue Z."/>
            <person name="Zhu S."/>
            <person name="Chen J."/>
            <person name="Yang J."/>
        </authorList>
    </citation>
    <scope>NUCLEOTIDE SEQUENCE [LARGE SCALE GENOMIC DNA]</scope>
    <source>
        <strain evidence="1 2">40Bstr34</strain>
    </source>
</reference>